<evidence type="ECO:0000313" key="2">
    <source>
        <dbReference type="EnsemblMetazoa" id="PPAI008870-PA"/>
    </source>
</evidence>
<accession>A0A1B0DKS6</accession>
<dbReference type="EMBL" id="AJVK01035715">
    <property type="status" value="NOT_ANNOTATED_CDS"/>
    <property type="molecule type" value="Genomic_DNA"/>
</dbReference>
<evidence type="ECO:0000256" key="1">
    <source>
        <dbReference type="SAM" id="MobiDB-lite"/>
    </source>
</evidence>
<sequence length="221" mass="25228">MSSIGKIPRSRNRARRGGGSDSGGSKFRKFTGGGGPGDGGGGRGRSYDNYARSWDYDPRRRGHDRQDRPDDSAMRSPSWHMPYHPDADERPKSTGSAGRTEEMDSNQRTPSRRDRPISEDRNADRSRSESDRRSLRNEEIWEHQHNLDNPNESFSNQAPKELKPIPEFQHMGKHSPEKMVVYPLQSNHQYFPEVQEDVVDLKVMVVIDEGNPSRQLDEQQA</sequence>
<evidence type="ECO:0000313" key="3">
    <source>
        <dbReference type="Proteomes" id="UP000092462"/>
    </source>
</evidence>
<name>A0A1B0DKS6_PHLPP</name>
<dbReference type="EnsemblMetazoa" id="PPAI008870-RA">
    <property type="protein sequence ID" value="PPAI008870-PA"/>
    <property type="gene ID" value="PPAI008870"/>
</dbReference>
<dbReference type="VEuPathDB" id="VectorBase:PPAPM1_001203"/>
<feature type="compositionally biased region" description="Basic and acidic residues" evidence="1">
    <location>
        <begin position="83"/>
        <end position="92"/>
    </location>
</feature>
<dbReference type="AlphaFoldDB" id="A0A1B0DKS6"/>
<keyword evidence="3" id="KW-1185">Reference proteome</keyword>
<feature type="compositionally biased region" description="Basic and acidic residues" evidence="1">
    <location>
        <begin position="54"/>
        <end position="73"/>
    </location>
</feature>
<organism evidence="2 3">
    <name type="scientific">Phlebotomus papatasi</name>
    <name type="common">Sandfly</name>
    <dbReference type="NCBI Taxonomy" id="29031"/>
    <lineage>
        <taxon>Eukaryota</taxon>
        <taxon>Metazoa</taxon>
        <taxon>Ecdysozoa</taxon>
        <taxon>Arthropoda</taxon>
        <taxon>Hexapoda</taxon>
        <taxon>Insecta</taxon>
        <taxon>Pterygota</taxon>
        <taxon>Neoptera</taxon>
        <taxon>Endopterygota</taxon>
        <taxon>Diptera</taxon>
        <taxon>Nematocera</taxon>
        <taxon>Psychodoidea</taxon>
        <taxon>Psychodidae</taxon>
        <taxon>Phlebotomus</taxon>
        <taxon>Phlebotomus</taxon>
    </lineage>
</organism>
<proteinExistence type="predicted"/>
<feature type="region of interest" description="Disordered" evidence="1">
    <location>
        <begin position="1"/>
        <end position="159"/>
    </location>
</feature>
<dbReference type="VEuPathDB" id="VectorBase:PPAI008870"/>
<feature type="compositionally biased region" description="Gly residues" evidence="1">
    <location>
        <begin position="31"/>
        <end position="44"/>
    </location>
</feature>
<dbReference type="Proteomes" id="UP000092462">
    <property type="component" value="Unassembled WGS sequence"/>
</dbReference>
<reference evidence="2" key="1">
    <citation type="submission" date="2022-08" db="UniProtKB">
        <authorList>
            <consortium name="EnsemblMetazoa"/>
        </authorList>
    </citation>
    <scope>IDENTIFICATION</scope>
    <source>
        <strain evidence="2">Israel</strain>
    </source>
</reference>
<protein>
    <submittedName>
        <fullName evidence="2">Uncharacterized protein</fullName>
    </submittedName>
</protein>
<feature type="compositionally biased region" description="Basic and acidic residues" evidence="1">
    <location>
        <begin position="111"/>
        <end position="146"/>
    </location>
</feature>
<feature type="compositionally biased region" description="Polar residues" evidence="1">
    <location>
        <begin position="147"/>
        <end position="158"/>
    </location>
</feature>